<proteinExistence type="inferred from homology"/>
<reference evidence="5 6" key="1">
    <citation type="submission" date="2020-08" db="EMBL/GenBank/DDBJ databases">
        <title>Genomic Encyclopedia of Type Strains, Phase III (KMG-III): the genomes of soil and plant-associated and newly described type strains.</title>
        <authorList>
            <person name="Whitman W."/>
        </authorList>
    </citation>
    <scope>NUCLEOTIDE SEQUENCE [LARGE SCALE GENOMIC DNA]</scope>
    <source>
        <strain evidence="5 6">CECT 8712</strain>
    </source>
</reference>
<organism evidence="5 6">
    <name type="scientific">Nocardiopsis algeriensis</name>
    <dbReference type="NCBI Taxonomy" id="1478215"/>
    <lineage>
        <taxon>Bacteria</taxon>
        <taxon>Bacillati</taxon>
        <taxon>Actinomycetota</taxon>
        <taxon>Actinomycetes</taxon>
        <taxon>Streptosporangiales</taxon>
        <taxon>Nocardiopsidaceae</taxon>
        <taxon>Nocardiopsis</taxon>
    </lineage>
</organism>
<dbReference type="SUPFAM" id="SSF51735">
    <property type="entry name" value="NAD(P)-binding Rossmann-fold domains"/>
    <property type="match status" value="1"/>
</dbReference>
<dbReference type="Pfam" id="PF22725">
    <property type="entry name" value="GFO_IDH_MocA_C3"/>
    <property type="match status" value="1"/>
</dbReference>
<dbReference type="RefSeq" id="WP_184290553.1">
    <property type="nucleotide sequence ID" value="NZ_JACHJO010000005.1"/>
</dbReference>
<comment type="caution">
    <text evidence="5">The sequence shown here is derived from an EMBL/GenBank/DDBJ whole genome shotgun (WGS) entry which is preliminary data.</text>
</comment>
<feature type="domain" description="Gfo/Idh/MocA-like oxidoreductase N-terminal" evidence="3">
    <location>
        <begin position="8"/>
        <end position="124"/>
    </location>
</feature>
<dbReference type="GO" id="GO:0016491">
    <property type="term" value="F:oxidoreductase activity"/>
    <property type="evidence" value="ECO:0007669"/>
    <property type="project" value="UniProtKB-KW"/>
</dbReference>
<dbReference type="GO" id="GO:0000166">
    <property type="term" value="F:nucleotide binding"/>
    <property type="evidence" value="ECO:0007669"/>
    <property type="project" value="InterPro"/>
</dbReference>
<accession>A0A841ITT9</accession>
<dbReference type="Proteomes" id="UP000536604">
    <property type="component" value="Unassembled WGS sequence"/>
</dbReference>
<dbReference type="PANTHER" id="PTHR22604:SF105">
    <property type="entry name" value="TRANS-1,2-DIHYDROBENZENE-1,2-DIOL DEHYDROGENASE"/>
    <property type="match status" value="1"/>
</dbReference>
<dbReference type="PANTHER" id="PTHR22604">
    <property type="entry name" value="OXIDOREDUCTASES"/>
    <property type="match status" value="1"/>
</dbReference>
<gene>
    <name evidence="5" type="ORF">FHS13_001916</name>
</gene>
<dbReference type="InterPro" id="IPR050984">
    <property type="entry name" value="Gfo/Idh/MocA_domain"/>
</dbReference>
<dbReference type="SUPFAM" id="SSF55347">
    <property type="entry name" value="Glyceraldehyde-3-phosphate dehydrogenase-like, C-terminal domain"/>
    <property type="match status" value="1"/>
</dbReference>
<keyword evidence="6" id="KW-1185">Reference proteome</keyword>
<sequence length="343" mass="37075">MTDENGVLRWGILGTGGIAHSFMEGLRATPTAQVTAVGSRTPERAEQFAKDWGLPRSHGDYASLAADPDVDVVYVATPHPWHHPHTLLCLRAGKHVLVEKPMAMNALQVAEMTAAARESGRFLMEAMWTRFLPLHRRVRELVDDGAIGELHQLSADFGVSAPYDPDHRLFNADLGGGALLDLGVYPLALASWYLGELTVVGATRRLSPDRMVDTQTTVLVRGSGGAAGLLSCASLTSTPGRAVLAGSRGWLEIPQFWAGTSAVLHRNGHEPEEIRRPLRANGYEYEAEEVARCVAAGLPESPDIPWSESLHLATLTDRIRDMGGLVYSPPTVKAVPLPDSSQD</sequence>
<dbReference type="Pfam" id="PF01408">
    <property type="entry name" value="GFO_IDH_MocA"/>
    <property type="match status" value="1"/>
</dbReference>
<evidence type="ECO:0000313" key="5">
    <source>
        <dbReference type="EMBL" id="MBB6119965.1"/>
    </source>
</evidence>
<dbReference type="Gene3D" id="3.30.360.10">
    <property type="entry name" value="Dihydrodipicolinate Reductase, domain 2"/>
    <property type="match status" value="1"/>
</dbReference>
<dbReference type="InterPro" id="IPR000683">
    <property type="entry name" value="Gfo/Idh/MocA-like_OxRdtase_N"/>
</dbReference>
<dbReference type="InterPro" id="IPR055170">
    <property type="entry name" value="GFO_IDH_MocA-like_dom"/>
</dbReference>
<comment type="similarity">
    <text evidence="1">Belongs to the Gfo/Idh/MocA family.</text>
</comment>
<evidence type="ECO:0000256" key="2">
    <source>
        <dbReference type="ARBA" id="ARBA00023002"/>
    </source>
</evidence>
<name>A0A841ITT9_9ACTN</name>
<dbReference type="EMBL" id="JACHJO010000005">
    <property type="protein sequence ID" value="MBB6119965.1"/>
    <property type="molecule type" value="Genomic_DNA"/>
</dbReference>
<dbReference type="AlphaFoldDB" id="A0A841ITT9"/>
<feature type="domain" description="GFO/IDH/MocA-like oxidoreductase" evidence="4">
    <location>
        <begin position="135"/>
        <end position="252"/>
    </location>
</feature>
<evidence type="ECO:0000256" key="1">
    <source>
        <dbReference type="ARBA" id="ARBA00010928"/>
    </source>
</evidence>
<dbReference type="Gene3D" id="3.40.50.720">
    <property type="entry name" value="NAD(P)-binding Rossmann-like Domain"/>
    <property type="match status" value="1"/>
</dbReference>
<keyword evidence="2" id="KW-0560">Oxidoreductase</keyword>
<protein>
    <submittedName>
        <fullName evidence="5">Putative dehydrogenase</fullName>
    </submittedName>
</protein>
<evidence type="ECO:0000259" key="4">
    <source>
        <dbReference type="Pfam" id="PF22725"/>
    </source>
</evidence>
<dbReference type="InterPro" id="IPR036291">
    <property type="entry name" value="NAD(P)-bd_dom_sf"/>
</dbReference>
<evidence type="ECO:0000259" key="3">
    <source>
        <dbReference type="Pfam" id="PF01408"/>
    </source>
</evidence>
<evidence type="ECO:0000313" key="6">
    <source>
        <dbReference type="Proteomes" id="UP000536604"/>
    </source>
</evidence>